<dbReference type="Proteomes" id="UP000276899">
    <property type="component" value="Chromosome"/>
</dbReference>
<evidence type="ECO:0008006" key="3">
    <source>
        <dbReference type="Google" id="ProtNLM"/>
    </source>
</evidence>
<dbReference type="RefSeq" id="WP_026427558.1">
    <property type="nucleotide sequence ID" value="NZ_CBCRWE010000016.1"/>
</dbReference>
<keyword evidence="2" id="KW-1185">Reference proteome</keyword>
<dbReference type="AlphaFoldDB" id="A0A448KEM9"/>
<dbReference type="STRING" id="1278298.GCA_000428685_00518"/>
<dbReference type="EMBL" id="LR134363">
    <property type="protein sequence ID" value="VEG75417.1"/>
    <property type="molecule type" value="Genomic_DNA"/>
</dbReference>
<dbReference type="SUPFAM" id="SSF51445">
    <property type="entry name" value="(Trans)glycosidases"/>
    <property type="match status" value="1"/>
</dbReference>
<accession>A0A448KEM9</accession>
<sequence length="410" mass="44364">MPTTTTLVHRPDEAPQEWWRHGLVYELASPSLSAQDLLDSDQVLDHIVSLGLGGVLARPSLVDTASRGDMDAVRAFIARAHERDLRVVMRISGALGPVTGPLAGRHTAYLTGLEGKGEDLMRRAEAYLRAGAEGIDLGTIIPPEVTDETDLSALSTYFARLQALVAAHCDEGFVGADVTADYPDSLRHHLQEDWIHHLRDDCLTLVRWDAVSITTHLTQSLAEHARFGAPPAWRLLPSHSLLAELDPGDGMRWYSTDPEARVTRGGALQAMMLALPGVLYLRQGDEIAMVDADKPTAPRELADLVAEHARTQSSHLGSSVATIRHAAHVRRDHALATAPLAFVTGLDWCPPEALTLLARDVLVVVNLSTSPILLPPEARPLLASGPLGQDEGRIVLPETTTIWLEASTVA</sequence>
<protein>
    <recommendedName>
        <fullName evidence="3">Glycosidase</fullName>
    </recommendedName>
</protein>
<reference evidence="1 2" key="1">
    <citation type="submission" date="2018-12" db="EMBL/GenBank/DDBJ databases">
        <authorList>
            <consortium name="Pathogen Informatics"/>
        </authorList>
    </citation>
    <scope>NUCLEOTIDE SEQUENCE [LARGE SCALE GENOMIC DNA]</scope>
    <source>
        <strain evidence="1 2">NCTC11923</strain>
    </source>
</reference>
<name>A0A448KEM9_9ACTO</name>
<dbReference type="KEGG" id="asla:NCTC11923_02085"/>
<dbReference type="Gene3D" id="3.20.20.80">
    <property type="entry name" value="Glycosidases"/>
    <property type="match status" value="2"/>
</dbReference>
<gene>
    <name evidence="1" type="ORF">NCTC11923_02085</name>
</gene>
<organism evidence="1 2">
    <name type="scientific">Actinomyces slackii</name>
    <dbReference type="NCBI Taxonomy" id="52774"/>
    <lineage>
        <taxon>Bacteria</taxon>
        <taxon>Bacillati</taxon>
        <taxon>Actinomycetota</taxon>
        <taxon>Actinomycetes</taxon>
        <taxon>Actinomycetales</taxon>
        <taxon>Actinomycetaceae</taxon>
        <taxon>Actinomyces</taxon>
    </lineage>
</organism>
<evidence type="ECO:0000313" key="1">
    <source>
        <dbReference type="EMBL" id="VEG75417.1"/>
    </source>
</evidence>
<proteinExistence type="predicted"/>
<evidence type="ECO:0000313" key="2">
    <source>
        <dbReference type="Proteomes" id="UP000276899"/>
    </source>
</evidence>
<dbReference type="InterPro" id="IPR017853">
    <property type="entry name" value="GH"/>
</dbReference>